<reference evidence="2" key="1">
    <citation type="submission" date="2019-10" db="EMBL/GenBank/DDBJ databases">
        <title>The virome associated to Eryshiphales from vegetable crops in Italy.</title>
        <authorList>
            <person name="Chiapello M."/>
            <person name="Turina M."/>
        </authorList>
    </citation>
    <scope>NUCLEOTIDE SEQUENCE</scope>
    <source>
        <strain evidence="2">PM-A_DN31545</strain>
    </source>
</reference>
<dbReference type="GO" id="GO:0019028">
    <property type="term" value="C:viral capsid"/>
    <property type="evidence" value="ECO:0007669"/>
    <property type="project" value="UniProtKB-KW"/>
</dbReference>
<dbReference type="SUPFAM" id="SSF82856">
    <property type="entry name" value="L-A virus major coat protein"/>
    <property type="match status" value="1"/>
</dbReference>
<sequence>MSFLTFDKFTGALDKFTPNTGLLGKRISYGINANVDFEIKGDFEAKYKRPRALFTNLMTANGFISVTVDEDIHCNDGINAAMLDNDGHLNTMAIAEAMNMTGYFKPNVAKIIAPIMAAKSYDNCVGVLINLLRMSVITDNDTSKFVIKPKTFAYDDGHVTLTNERLYKGKTFTENFSINFANDVMITRYSENVVPTDNMYMPNVANMTPKEIGILAKLSGTITCDHPLRLGFSSGKLNSVMYVPENAVFQQALEINEVHKFEYDTILTKFVTANRLEAQFDMAYHFVVSAMYKPIPRSIETHGWLSPIDAALIPRASTMRGLVAALTSGQPYMPRPDACLTWENYLRYPRRIYTHAIAFTESVYAGFFEVMTASDISQNARLQTIGIYGYSDASPYRVSLECMAYRCGNSFDMPWHTGVGVDFYSHLTSGNNSQHEIEIRAKGELDGYDVYTKMIDEKEVQFIRSRVMRPAIYPLLTMGVNDQRFYLNAHDYKTTLTYRAETDSLSSSSGTDMNRALNILRLGGYDATAIDMFTGVKYKNWAANSDGHLMPEVKPGASGTGAYSIPVSHLRKRENSWINLECISHDLTMGVSTKVLSYDVKINGRDLYSFVCNYKPVTSDSGSIKAQHVNLFLQSIGKDKPTQSYNYADFILTSVHEGPTPARLPSVPLGMHMSRSMEQRMNMVGLDPKWWEGDTESEEEEED</sequence>
<dbReference type="EMBL" id="MN628284">
    <property type="protein sequence ID" value="QIP68068.1"/>
    <property type="molecule type" value="Genomic_RNA"/>
</dbReference>
<evidence type="ECO:0000259" key="1">
    <source>
        <dbReference type="Pfam" id="PF09220"/>
    </source>
</evidence>
<organism evidence="2">
    <name type="scientific">Erysiphales associated totivirus 13</name>
    <dbReference type="NCBI Taxonomy" id="2719843"/>
    <lineage>
        <taxon>Viruses</taxon>
        <taxon>Riboviria</taxon>
        <taxon>Orthornavirae</taxon>
        <taxon>Duplornaviricota</taxon>
        <taxon>Chrymotiviricetes</taxon>
        <taxon>Ghabrivirales</taxon>
        <taxon>Alphatotivirineae</taxon>
        <taxon>Orthototiviridae</taxon>
        <taxon>Totivirus</taxon>
    </lineage>
</organism>
<evidence type="ECO:0000313" key="2">
    <source>
        <dbReference type="EMBL" id="QIP68068.1"/>
    </source>
</evidence>
<accession>A0A6G9ELL9</accession>
<dbReference type="Pfam" id="PF09220">
    <property type="entry name" value="LA-virus_coat"/>
    <property type="match status" value="1"/>
</dbReference>
<keyword evidence="2" id="KW-0167">Capsid protein</keyword>
<feature type="domain" description="Major coat protein L-A virus" evidence="1">
    <location>
        <begin position="59"/>
        <end position="367"/>
    </location>
</feature>
<protein>
    <submittedName>
        <fullName evidence="2">Coat protein</fullName>
    </submittedName>
</protein>
<keyword evidence="2" id="KW-0946">Virion</keyword>
<proteinExistence type="predicted"/>
<name>A0A6G9ELL9_9VIRU</name>
<dbReference type="InterPro" id="IPR036332">
    <property type="entry name" value="Major_coat_LA-virus_sf"/>
</dbReference>
<dbReference type="Gene3D" id="3.90.1840.10">
    <property type="entry name" value="Major capsid protein"/>
    <property type="match status" value="1"/>
</dbReference>
<dbReference type="InterPro" id="IPR015302">
    <property type="entry name" value="Major_coat_LA-virus"/>
</dbReference>